<dbReference type="InterPro" id="IPR001851">
    <property type="entry name" value="ABC_transp_permease"/>
</dbReference>
<evidence type="ECO:0000256" key="3">
    <source>
        <dbReference type="ARBA" id="ARBA00022692"/>
    </source>
</evidence>
<evidence type="ECO:0000313" key="7">
    <source>
        <dbReference type="Proteomes" id="UP000030300"/>
    </source>
</evidence>
<gene>
    <name evidence="6" type="ORF">KR76_24845</name>
</gene>
<dbReference type="Pfam" id="PF02653">
    <property type="entry name" value="BPD_transp_2"/>
    <property type="match status" value="1"/>
</dbReference>
<dbReference type="GeneID" id="96611988"/>
<accession>A0A0A1DUB9</accession>
<dbReference type="HOGENOM" id="CLU_040769_0_0_11"/>
<dbReference type="PANTHER" id="PTHR47089:SF1">
    <property type="entry name" value="GUANOSINE ABC TRANSPORTER PERMEASE PROTEIN NUPP"/>
    <property type="match status" value="1"/>
</dbReference>
<evidence type="ECO:0000256" key="5">
    <source>
        <dbReference type="ARBA" id="ARBA00023136"/>
    </source>
</evidence>
<evidence type="ECO:0000313" key="6">
    <source>
        <dbReference type="EMBL" id="AIY20173.2"/>
    </source>
</evidence>
<proteinExistence type="predicted"/>
<keyword evidence="3" id="KW-0812">Transmembrane</keyword>
<dbReference type="STRING" id="2045.KR76_24845"/>
<comment type="subcellular location">
    <subcellularLocation>
        <location evidence="1">Cell membrane</location>
        <topology evidence="1">Multi-pass membrane protein</topology>
    </subcellularLocation>
</comment>
<dbReference type="AlphaFoldDB" id="A0A0A1DUB9"/>
<dbReference type="CDD" id="cd06580">
    <property type="entry name" value="TM_PBP1_transp_TpRbsC_like"/>
    <property type="match status" value="1"/>
</dbReference>
<keyword evidence="2" id="KW-1003">Cell membrane</keyword>
<evidence type="ECO:0000256" key="1">
    <source>
        <dbReference type="ARBA" id="ARBA00004651"/>
    </source>
</evidence>
<organism evidence="6 7">
    <name type="scientific">Nocardioides simplex</name>
    <name type="common">Arthrobacter simplex</name>
    <dbReference type="NCBI Taxonomy" id="2045"/>
    <lineage>
        <taxon>Bacteria</taxon>
        <taxon>Bacillati</taxon>
        <taxon>Actinomycetota</taxon>
        <taxon>Actinomycetes</taxon>
        <taxon>Propionibacteriales</taxon>
        <taxon>Nocardioidaceae</taxon>
        <taxon>Pimelobacter</taxon>
    </lineage>
</organism>
<dbReference type="Proteomes" id="UP000030300">
    <property type="component" value="Chromosome"/>
</dbReference>
<dbReference type="eggNOG" id="COG4603">
    <property type="taxonomic scope" value="Bacteria"/>
</dbReference>
<dbReference type="KEGG" id="psim:KR76_24845"/>
<dbReference type="OrthoDB" id="45037at2"/>
<keyword evidence="5" id="KW-0472">Membrane</keyword>
<reference evidence="6 7" key="1">
    <citation type="journal article" date="2015" name="Genome Announc.">
        <title>Complete Genome Sequence of Steroid-Transforming Nocardioides simplex VKM Ac-2033D.</title>
        <authorList>
            <person name="Shtratnikova V.Y."/>
            <person name="Schelkunov M.I."/>
            <person name="Pekov Y.A."/>
            <person name="Fokina V.V."/>
            <person name="Logacheva M.D."/>
            <person name="Sokolov S.L."/>
            <person name="Bragin E.Y."/>
            <person name="Ashapkin V.V."/>
            <person name="Donova M.V."/>
        </authorList>
    </citation>
    <scope>NUCLEOTIDE SEQUENCE [LARGE SCALE GENOMIC DNA]</scope>
    <source>
        <strain evidence="6 7">VKM Ac-2033D</strain>
    </source>
</reference>
<dbReference type="PANTHER" id="PTHR47089">
    <property type="entry name" value="ABC TRANSPORTER, PERMEASE PROTEIN"/>
    <property type="match status" value="1"/>
</dbReference>
<protein>
    <submittedName>
        <fullName evidence="6">Nucleoside ABC transporter, permease protein 1</fullName>
    </submittedName>
</protein>
<keyword evidence="7" id="KW-1185">Reference proteome</keyword>
<evidence type="ECO:0000256" key="2">
    <source>
        <dbReference type="ARBA" id="ARBA00022475"/>
    </source>
</evidence>
<dbReference type="GO" id="GO:0022857">
    <property type="term" value="F:transmembrane transporter activity"/>
    <property type="evidence" value="ECO:0007669"/>
    <property type="project" value="InterPro"/>
</dbReference>
<dbReference type="EMBL" id="CP009896">
    <property type="protein sequence ID" value="AIY20173.2"/>
    <property type="molecule type" value="Genomic_DNA"/>
</dbReference>
<keyword evidence="4" id="KW-1133">Transmembrane helix</keyword>
<sequence>MSTEVSETPVQEEPTPAPPGGGSRRGPDAAMAGLLASLRGSTRPAIEQVLAFLCFLSLGISVGLLLGWATGHDPGVILGDLFEGSIGDSISIGYLLTAAAPLLLVAVGAVICMRAGQFNIGQEGQVTLGAIGAGFVVFFVDGPGIVVIPLAFLAAAAAGGAWAFLAALLKFGRGVDIVVSSLLLVFLAEQLLTGLISGDGPLHDKGGGTLGAGTASQSPRVPEKAMLPTIDVLGVAVPFAFVLALVAAILVAWFLSSAHAGYRLRILGQNPTVAGTIGISASRLGSLAVAASGAFAGAAGAAILMGQSFQLNPGVASSIGWNGLLIALAARTNAGVSVLLALVFGAMVAGGGLLGGDGIPVDIVNVITAAIVVALLCPPVLLAAVRRRRLRRTVKVA</sequence>
<evidence type="ECO:0000256" key="4">
    <source>
        <dbReference type="ARBA" id="ARBA00022989"/>
    </source>
</evidence>
<dbReference type="RefSeq" id="WP_052139084.1">
    <property type="nucleotide sequence ID" value="NZ_BJMC01000024.1"/>
</dbReference>
<dbReference type="GO" id="GO:0005886">
    <property type="term" value="C:plasma membrane"/>
    <property type="evidence" value="ECO:0007669"/>
    <property type="project" value="UniProtKB-SubCell"/>
</dbReference>
<name>A0A0A1DUB9_NOCSI</name>